<dbReference type="PROSITE" id="PS50206">
    <property type="entry name" value="RHODANESE_3"/>
    <property type="match status" value="1"/>
</dbReference>
<dbReference type="InterPro" id="IPR000387">
    <property type="entry name" value="Tyr_Pase_dom"/>
</dbReference>
<dbReference type="AlphaFoldDB" id="A0A4Z0BW63"/>
<comment type="caution">
    <text evidence="5">The sequence shown here is derived from an EMBL/GenBank/DDBJ whole genome shotgun (WGS) entry which is preliminary data.</text>
</comment>
<evidence type="ECO:0000256" key="2">
    <source>
        <dbReference type="ARBA" id="ARBA00013064"/>
    </source>
</evidence>
<dbReference type="OrthoDB" id="1188001at2"/>
<proteinExistence type="inferred from homology"/>
<gene>
    <name evidence="5" type="ORF">EZ313_15875</name>
</gene>
<evidence type="ECO:0000313" key="6">
    <source>
        <dbReference type="Proteomes" id="UP000298180"/>
    </source>
</evidence>
<accession>A0A4Z0BW63</accession>
<dbReference type="SUPFAM" id="SSF52799">
    <property type="entry name" value="(Phosphotyrosine protein) phosphatases II"/>
    <property type="match status" value="1"/>
</dbReference>
<dbReference type="PROSITE" id="PS00383">
    <property type="entry name" value="TYR_PHOSPHATASE_1"/>
    <property type="match status" value="1"/>
</dbReference>
<dbReference type="Gene3D" id="3.90.190.10">
    <property type="entry name" value="Protein tyrosine phosphatase superfamily"/>
    <property type="match status" value="1"/>
</dbReference>
<dbReference type="Pfam" id="PF13350">
    <property type="entry name" value="Y_phosphatase3"/>
    <property type="match status" value="1"/>
</dbReference>
<name>A0A4Z0BW63_9BURK</name>
<evidence type="ECO:0000259" key="3">
    <source>
        <dbReference type="PROSITE" id="PS50056"/>
    </source>
</evidence>
<dbReference type="RefSeq" id="WP_135264249.1">
    <property type="nucleotide sequence ID" value="NZ_SMLM01000002.1"/>
</dbReference>
<dbReference type="GO" id="GO:0004725">
    <property type="term" value="F:protein tyrosine phosphatase activity"/>
    <property type="evidence" value="ECO:0007669"/>
    <property type="project" value="UniProtKB-EC"/>
</dbReference>
<evidence type="ECO:0000313" key="5">
    <source>
        <dbReference type="EMBL" id="TFZ02724.1"/>
    </source>
</evidence>
<dbReference type="PANTHER" id="PTHR31126">
    <property type="entry name" value="TYROSINE-PROTEIN PHOSPHATASE"/>
    <property type="match status" value="1"/>
</dbReference>
<dbReference type="PROSITE" id="PS50056">
    <property type="entry name" value="TYR_PHOSPHATASE_2"/>
    <property type="match status" value="1"/>
</dbReference>
<dbReference type="Proteomes" id="UP000298180">
    <property type="component" value="Unassembled WGS sequence"/>
</dbReference>
<sequence length="249" mass="26640">MAGPDRLAAMLHGAPNFRDLGGLPTHDGRTVRPGCLLRSGQLGDLHAGDIELLHARVGRDVCVIDLRGAGERAGKPACALPGATVHSLPIEPTVARKLDALAAAGMSLEVEAARRFMREAYEGFARNAHAQLAMLFEHVLSRAGRPLLVHCAHGKDRTGFMVAMLLSALGVQRAAIMEDYLLTNQRVVPRASGRYPAGILHVLGSVRAEYLQAAFDAIDAQGGVDAYLERAGGLTPPRRERLRQALLTP</sequence>
<evidence type="ECO:0000256" key="1">
    <source>
        <dbReference type="ARBA" id="ARBA00009580"/>
    </source>
</evidence>
<protein>
    <recommendedName>
        <fullName evidence="2">protein-tyrosine-phosphatase</fullName>
        <ecNumber evidence="2">3.1.3.48</ecNumber>
    </recommendedName>
</protein>
<dbReference type="InterPro" id="IPR026893">
    <property type="entry name" value="Tyr/Ser_Pase_IphP-type"/>
</dbReference>
<feature type="domain" description="Tyrosine specific protein phosphatases" evidence="3">
    <location>
        <begin position="122"/>
        <end position="166"/>
    </location>
</feature>
<dbReference type="EMBL" id="SMLM01000002">
    <property type="protein sequence ID" value="TFZ02724.1"/>
    <property type="molecule type" value="Genomic_DNA"/>
</dbReference>
<keyword evidence="6" id="KW-1185">Reference proteome</keyword>
<organism evidence="5 6">
    <name type="scientific">Ramlibacter henchirensis</name>
    <dbReference type="NCBI Taxonomy" id="204072"/>
    <lineage>
        <taxon>Bacteria</taxon>
        <taxon>Pseudomonadati</taxon>
        <taxon>Pseudomonadota</taxon>
        <taxon>Betaproteobacteria</taxon>
        <taxon>Burkholderiales</taxon>
        <taxon>Comamonadaceae</taxon>
        <taxon>Ramlibacter</taxon>
    </lineage>
</organism>
<dbReference type="PANTHER" id="PTHR31126:SF1">
    <property type="entry name" value="TYROSINE SPECIFIC PROTEIN PHOSPHATASES DOMAIN-CONTAINING PROTEIN"/>
    <property type="match status" value="1"/>
</dbReference>
<reference evidence="5 6" key="1">
    <citation type="submission" date="2019-03" db="EMBL/GenBank/DDBJ databases">
        <title>Ramlibacter henchirensis DSM 14656, whole genome shotgun sequence.</title>
        <authorList>
            <person name="Zhang X."/>
            <person name="Feng G."/>
            <person name="Zhu H."/>
        </authorList>
    </citation>
    <scope>NUCLEOTIDE SEQUENCE [LARGE SCALE GENOMIC DNA]</scope>
    <source>
        <strain evidence="5 6">DSM 14656</strain>
    </source>
</reference>
<evidence type="ECO:0000259" key="4">
    <source>
        <dbReference type="PROSITE" id="PS50206"/>
    </source>
</evidence>
<dbReference type="InterPro" id="IPR001763">
    <property type="entry name" value="Rhodanese-like_dom"/>
</dbReference>
<dbReference type="InterPro" id="IPR016130">
    <property type="entry name" value="Tyr_Pase_AS"/>
</dbReference>
<dbReference type="EC" id="3.1.3.48" evidence="2"/>
<dbReference type="InterPro" id="IPR029021">
    <property type="entry name" value="Prot-tyrosine_phosphatase-like"/>
</dbReference>
<comment type="similarity">
    <text evidence="1">Belongs to the protein-tyrosine phosphatase family.</text>
</comment>
<feature type="domain" description="Rhodanese" evidence="4">
    <location>
        <begin position="131"/>
        <end position="189"/>
    </location>
</feature>